<keyword evidence="1" id="KW-0479">Metal-binding</keyword>
<keyword evidence="7" id="KW-1185">Reference proteome</keyword>
<dbReference type="AlphaFoldDB" id="A0A6J3CF07"/>
<keyword evidence="4 5" id="KW-0238">DNA-binding</keyword>
<dbReference type="Pfam" id="PF05485">
    <property type="entry name" value="THAP"/>
    <property type="match status" value="1"/>
</dbReference>
<reference evidence="8" key="1">
    <citation type="submission" date="2025-08" db="UniProtKB">
        <authorList>
            <consortium name="RefSeq"/>
        </authorList>
    </citation>
    <scope>IDENTIFICATION</scope>
    <source>
        <tissue evidence="8">Whole larvae</tissue>
    </source>
</reference>
<gene>
    <name evidence="8" type="primary">LOC113522610</name>
</gene>
<evidence type="ECO:0000256" key="2">
    <source>
        <dbReference type="ARBA" id="ARBA00022771"/>
    </source>
</evidence>
<dbReference type="InterPro" id="IPR006612">
    <property type="entry name" value="THAP_Znf"/>
</dbReference>
<sequence length="251" mass="29188">MSDEIDIEEHDILDNPVIKNIFPDLSVLKKEILDYDEVPDLVTDITLETTSVDVKKTSDNPNVNESEKVTNNRLNNIQINTRHDFKIAEDLKQEQDNKLPPKQKMYKWCVVPACTNTTIKTPEKLFVSVPKKPKIRKKWLQLARRDPQAIVNDSTVFFCEDHFNMEKDIANYLQYKMGFSQKLFLVDGIVPSKFHCQQDRRKRMCDTSTSRRAFVKRQRTQLVQKCKEIQSTATVQDVIIETPITTESLQA</sequence>
<feature type="domain" description="THAP-type" evidence="6">
    <location>
        <begin position="105"/>
        <end position="194"/>
    </location>
</feature>
<evidence type="ECO:0000256" key="5">
    <source>
        <dbReference type="PROSITE-ProRule" id="PRU00309"/>
    </source>
</evidence>
<organism evidence="7 8">
    <name type="scientific">Galleria mellonella</name>
    <name type="common">Greater wax moth</name>
    <dbReference type="NCBI Taxonomy" id="7137"/>
    <lineage>
        <taxon>Eukaryota</taxon>
        <taxon>Metazoa</taxon>
        <taxon>Ecdysozoa</taxon>
        <taxon>Arthropoda</taxon>
        <taxon>Hexapoda</taxon>
        <taxon>Insecta</taxon>
        <taxon>Pterygota</taxon>
        <taxon>Neoptera</taxon>
        <taxon>Endopterygota</taxon>
        <taxon>Lepidoptera</taxon>
        <taxon>Glossata</taxon>
        <taxon>Ditrysia</taxon>
        <taxon>Pyraloidea</taxon>
        <taxon>Pyralidae</taxon>
        <taxon>Galleriinae</taxon>
        <taxon>Galleria</taxon>
    </lineage>
</organism>
<proteinExistence type="predicted"/>
<evidence type="ECO:0000313" key="7">
    <source>
        <dbReference type="Proteomes" id="UP001652740"/>
    </source>
</evidence>
<evidence type="ECO:0000256" key="1">
    <source>
        <dbReference type="ARBA" id="ARBA00022723"/>
    </source>
</evidence>
<evidence type="ECO:0000256" key="3">
    <source>
        <dbReference type="ARBA" id="ARBA00022833"/>
    </source>
</evidence>
<evidence type="ECO:0000259" key="6">
    <source>
        <dbReference type="PROSITE" id="PS50950"/>
    </source>
</evidence>
<protein>
    <submittedName>
        <fullName evidence="8">Uncharacterized protein LOC113522610 isoform X2</fullName>
    </submittedName>
</protein>
<evidence type="ECO:0000256" key="4">
    <source>
        <dbReference type="ARBA" id="ARBA00023125"/>
    </source>
</evidence>
<keyword evidence="2 5" id="KW-0863">Zinc-finger</keyword>
<dbReference type="RefSeq" id="XP_031769689.2">
    <property type="nucleotide sequence ID" value="XM_031913829.2"/>
</dbReference>
<dbReference type="SUPFAM" id="SSF57716">
    <property type="entry name" value="Glucocorticoid receptor-like (DNA-binding domain)"/>
    <property type="match status" value="1"/>
</dbReference>
<accession>A0A6J3CF07</accession>
<dbReference type="Proteomes" id="UP001652740">
    <property type="component" value="Unplaced"/>
</dbReference>
<dbReference type="GeneID" id="113522610"/>
<dbReference type="GO" id="GO:0003677">
    <property type="term" value="F:DNA binding"/>
    <property type="evidence" value="ECO:0007669"/>
    <property type="project" value="UniProtKB-UniRule"/>
</dbReference>
<name>A0A6J3CF07_GALME</name>
<dbReference type="SMART" id="SM00980">
    <property type="entry name" value="THAP"/>
    <property type="match status" value="1"/>
</dbReference>
<dbReference type="PROSITE" id="PS50950">
    <property type="entry name" value="ZF_THAP"/>
    <property type="match status" value="1"/>
</dbReference>
<evidence type="ECO:0000313" key="8">
    <source>
        <dbReference type="RefSeq" id="XP_031769689.2"/>
    </source>
</evidence>
<dbReference type="GO" id="GO:0008270">
    <property type="term" value="F:zinc ion binding"/>
    <property type="evidence" value="ECO:0007669"/>
    <property type="project" value="UniProtKB-KW"/>
</dbReference>
<keyword evidence="3" id="KW-0862">Zinc</keyword>